<proteinExistence type="predicted"/>
<dbReference type="AlphaFoldDB" id="U2EAL2"/>
<keyword evidence="2" id="KW-1185">Reference proteome</keyword>
<organism evidence="1 2">
    <name type="scientific">Haloplasma contractile SSD-17B</name>
    <dbReference type="NCBI Taxonomy" id="1033810"/>
    <lineage>
        <taxon>Bacteria</taxon>
        <taxon>Bacillati</taxon>
        <taxon>Mycoplasmatota</taxon>
        <taxon>Mollicutes</taxon>
        <taxon>Haloplasmatales</taxon>
        <taxon>Haloplasmataceae</taxon>
        <taxon>Haloplasma</taxon>
    </lineage>
</organism>
<protein>
    <submittedName>
        <fullName evidence="1">Uncharacterized protein</fullName>
    </submittedName>
</protein>
<dbReference type="Proteomes" id="UP000005707">
    <property type="component" value="Unassembled WGS sequence"/>
</dbReference>
<dbReference type="STRING" id="1033810.HLPCO_002101"/>
<name>U2EAL2_9MOLU</name>
<evidence type="ECO:0000313" key="2">
    <source>
        <dbReference type="Proteomes" id="UP000005707"/>
    </source>
</evidence>
<dbReference type="InParanoid" id="U2EAL2"/>
<reference evidence="1 2" key="1">
    <citation type="journal article" date="2011" name="J. Bacteriol.">
        <title>Genome sequence of Haloplasma contractile, an unusual contractile bacterium from a deep-sea anoxic brine lake.</title>
        <authorList>
            <person name="Antunes A."/>
            <person name="Alam I."/>
            <person name="El Dorry H."/>
            <person name="Siam R."/>
            <person name="Robertson A."/>
            <person name="Bajic V.B."/>
            <person name="Stingl U."/>
        </authorList>
    </citation>
    <scope>NUCLEOTIDE SEQUENCE [LARGE SCALE GENOMIC DNA]</scope>
    <source>
        <strain evidence="1 2">SSD-17B</strain>
    </source>
</reference>
<accession>U2EAL2</accession>
<reference evidence="1 2" key="2">
    <citation type="journal article" date="2013" name="PLoS ONE">
        <title>INDIGO - INtegrated Data Warehouse of MIcrobial GenOmes with Examples from the Red Sea Extremophiles.</title>
        <authorList>
            <person name="Alam I."/>
            <person name="Antunes A."/>
            <person name="Kamau A.A."/>
            <person name="Ba Alawi W."/>
            <person name="Kalkatawi M."/>
            <person name="Stingl U."/>
            <person name="Bajic V.B."/>
        </authorList>
    </citation>
    <scope>NUCLEOTIDE SEQUENCE [LARGE SCALE GENOMIC DNA]</scope>
    <source>
        <strain evidence="1 2">SSD-17B</strain>
    </source>
</reference>
<dbReference type="RefSeq" id="WP_008824517.1">
    <property type="nucleotide sequence ID" value="NZ_AFNU02000007.1"/>
</dbReference>
<dbReference type="EMBL" id="AFNU02000007">
    <property type="protein sequence ID" value="ERJ11861.1"/>
    <property type="molecule type" value="Genomic_DNA"/>
</dbReference>
<sequence>MPTNDYKLVIEGEPVYLDSPIVSEVPTLFNTQIKPYKNQIGVSSSGLLTEQVAKYVDQLTISRFSQLNPFTNSHNLTITNSDYVVMDETVLDESGTHLNAVELMTFIHFSCHKLTAMLL</sequence>
<gene>
    <name evidence="1" type="ORF">HLPCO_002101</name>
</gene>
<comment type="caution">
    <text evidence="1">The sequence shown here is derived from an EMBL/GenBank/DDBJ whole genome shotgun (WGS) entry which is preliminary data.</text>
</comment>
<evidence type="ECO:0000313" key="1">
    <source>
        <dbReference type="EMBL" id="ERJ11861.1"/>
    </source>
</evidence>